<evidence type="ECO:0000256" key="5">
    <source>
        <dbReference type="HAMAP-Rule" id="MF_00299"/>
    </source>
</evidence>
<reference evidence="6 7" key="1">
    <citation type="submission" date="2019-03" db="EMBL/GenBank/DDBJ databases">
        <title>Freshwater and sediment microbial communities from various areas in North America, analyzing microbe dynamics in response to fracking.</title>
        <authorList>
            <person name="Lamendella R."/>
        </authorList>
    </citation>
    <scope>NUCLEOTIDE SEQUENCE [LARGE SCALE GENOMIC DNA]</scope>
    <source>
        <strain evidence="6 7">175.2</strain>
    </source>
</reference>
<dbReference type="InterPro" id="IPR042080">
    <property type="entry name" value="RNA_2'-PTrans_N"/>
</dbReference>
<dbReference type="SUPFAM" id="SSF56399">
    <property type="entry name" value="ADP-ribosylation"/>
    <property type="match status" value="1"/>
</dbReference>
<dbReference type="Gene3D" id="1.10.10.970">
    <property type="entry name" value="RNA 2'-phosphotransferase, Tpt1/KptA family, N-terminal domain"/>
    <property type="match status" value="1"/>
</dbReference>
<protein>
    <recommendedName>
        <fullName evidence="5">Probable RNA 2'-phosphotransferase</fullName>
        <ecNumber evidence="5">2.7.1.-</ecNumber>
    </recommendedName>
</protein>
<dbReference type="GO" id="GO:0003950">
    <property type="term" value="F:NAD+ poly-ADP-ribosyltransferase activity"/>
    <property type="evidence" value="ECO:0007669"/>
    <property type="project" value="InterPro"/>
</dbReference>
<dbReference type="InterPro" id="IPR042081">
    <property type="entry name" value="RNA_2'-PTrans_C"/>
</dbReference>
<evidence type="ECO:0000313" key="6">
    <source>
        <dbReference type="EMBL" id="TCT39585.1"/>
    </source>
</evidence>
<dbReference type="OrthoDB" id="4537997at2"/>
<comment type="function">
    <text evidence="4 5">Removes the 2'-phosphate from RNA via an intermediate in which the phosphate is ADP-ribosylated by NAD followed by a presumed transesterification to release the RNA and generate ADP-ribose 1''-2''-cyclic phosphate (APPR&gt;P). May function as an ADP-ribosylase.</text>
</comment>
<keyword evidence="2 5" id="KW-0808">Transferase</keyword>
<evidence type="ECO:0000256" key="4">
    <source>
        <dbReference type="ARBA" id="ARBA00025212"/>
    </source>
</evidence>
<accession>A0A4R3NY70</accession>
<dbReference type="RefSeq" id="WP_132311053.1">
    <property type="nucleotide sequence ID" value="NZ_SMAR01000012.1"/>
</dbReference>
<keyword evidence="7" id="KW-1185">Reference proteome</keyword>
<keyword evidence="3 5" id="KW-0520">NAD</keyword>
<comment type="caution">
    <text evidence="6">The sequence shown here is derived from an EMBL/GenBank/DDBJ whole genome shotgun (WGS) entry which is preliminary data.</text>
</comment>
<organism evidence="6 7">
    <name type="scientific">Martelella mediterranea</name>
    <dbReference type="NCBI Taxonomy" id="293089"/>
    <lineage>
        <taxon>Bacteria</taxon>
        <taxon>Pseudomonadati</taxon>
        <taxon>Pseudomonadota</taxon>
        <taxon>Alphaproteobacteria</taxon>
        <taxon>Hyphomicrobiales</taxon>
        <taxon>Aurantimonadaceae</taxon>
        <taxon>Martelella</taxon>
    </lineage>
</organism>
<dbReference type="Pfam" id="PF01885">
    <property type="entry name" value="PTS_2-RNA"/>
    <property type="match status" value="1"/>
</dbReference>
<dbReference type="GO" id="GO:0000215">
    <property type="term" value="F:tRNA 2'-phosphotransferase activity"/>
    <property type="evidence" value="ECO:0007669"/>
    <property type="project" value="TreeGrafter"/>
</dbReference>
<evidence type="ECO:0000256" key="3">
    <source>
        <dbReference type="ARBA" id="ARBA00023027"/>
    </source>
</evidence>
<dbReference type="PANTHER" id="PTHR12684:SF2">
    <property type="entry name" value="TRNA 2'-PHOSPHOTRANSFERASE 1"/>
    <property type="match status" value="1"/>
</dbReference>
<proteinExistence type="inferred from homology"/>
<dbReference type="GO" id="GO:0006388">
    <property type="term" value="P:tRNA splicing, via endonucleolytic cleavage and ligation"/>
    <property type="evidence" value="ECO:0007669"/>
    <property type="project" value="UniProtKB-UniRule"/>
</dbReference>
<dbReference type="Gene3D" id="3.20.170.30">
    <property type="match status" value="1"/>
</dbReference>
<dbReference type="EC" id="2.7.1.-" evidence="5"/>
<evidence type="ECO:0000256" key="1">
    <source>
        <dbReference type="ARBA" id="ARBA00009836"/>
    </source>
</evidence>
<dbReference type="HAMAP" id="MF_00299">
    <property type="entry name" value="KptA"/>
    <property type="match status" value="1"/>
</dbReference>
<dbReference type="EMBL" id="SMAR01000012">
    <property type="protein sequence ID" value="TCT39585.1"/>
    <property type="molecule type" value="Genomic_DNA"/>
</dbReference>
<evidence type="ECO:0000256" key="2">
    <source>
        <dbReference type="ARBA" id="ARBA00022679"/>
    </source>
</evidence>
<gene>
    <name evidence="5" type="primary">kptA</name>
    <name evidence="6" type="ORF">EDC90_101283</name>
</gene>
<evidence type="ECO:0000313" key="7">
    <source>
        <dbReference type="Proteomes" id="UP000295097"/>
    </source>
</evidence>
<dbReference type="AlphaFoldDB" id="A0A4R3NY70"/>
<sequence>MSNDSKFISRVLRHEPELLGLKLRAGGWVLVSDLLRGLKKAGRPLNVKELKQLVADNDKQRFTLSENGQMIRAAQGHSIAVDLGLSLSVPPPVLFHGTARANLDAIFADGIKPGRRQYVHLSRDATTAERVGQRHGKPVVLSIDAQRMHEDQCPFWVADNGVWLTEWVAPEYLGFQ</sequence>
<comment type="similarity">
    <text evidence="1 5">Belongs to the KptA/TPT1 family.</text>
</comment>
<dbReference type="InterPro" id="IPR022928">
    <property type="entry name" value="RNA_2'-PTrans_KptA"/>
</dbReference>
<name>A0A4R3NY70_9HYPH</name>
<dbReference type="InterPro" id="IPR002745">
    <property type="entry name" value="Ptrans_KptA/Tpt1"/>
</dbReference>
<dbReference type="Proteomes" id="UP000295097">
    <property type="component" value="Unassembled WGS sequence"/>
</dbReference>
<dbReference type="PANTHER" id="PTHR12684">
    <property type="entry name" value="PUTATIVE PHOSPHOTRANSFERASE"/>
    <property type="match status" value="1"/>
</dbReference>